<gene>
    <name evidence="2" type="ORF">AMELA_G00159450</name>
</gene>
<protein>
    <submittedName>
        <fullName evidence="2">Uncharacterized protein</fullName>
    </submittedName>
</protein>
<proteinExistence type="predicted"/>
<evidence type="ECO:0000256" key="1">
    <source>
        <dbReference type="SAM" id="MobiDB-lite"/>
    </source>
</evidence>
<evidence type="ECO:0000313" key="3">
    <source>
        <dbReference type="Proteomes" id="UP000593565"/>
    </source>
</evidence>
<feature type="non-terminal residue" evidence="2">
    <location>
        <position position="118"/>
    </location>
</feature>
<dbReference type="AlphaFoldDB" id="A0A7J6AEB0"/>
<dbReference type="Proteomes" id="UP000593565">
    <property type="component" value="Unassembled WGS sequence"/>
</dbReference>
<evidence type="ECO:0000313" key="2">
    <source>
        <dbReference type="EMBL" id="KAF4081264.1"/>
    </source>
</evidence>
<feature type="region of interest" description="Disordered" evidence="1">
    <location>
        <begin position="1"/>
        <end position="118"/>
    </location>
</feature>
<organism evidence="2 3">
    <name type="scientific">Ameiurus melas</name>
    <name type="common">Black bullhead</name>
    <name type="synonym">Silurus melas</name>
    <dbReference type="NCBI Taxonomy" id="219545"/>
    <lineage>
        <taxon>Eukaryota</taxon>
        <taxon>Metazoa</taxon>
        <taxon>Chordata</taxon>
        <taxon>Craniata</taxon>
        <taxon>Vertebrata</taxon>
        <taxon>Euteleostomi</taxon>
        <taxon>Actinopterygii</taxon>
        <taxon>Neopterygii</taxon>
        <taxon>Teleostei</taxon>
        <taxon>Ostariophysi</taxon>
        <taxon>Siluriformes</taxon>
        <taxon>Ictaluridae</taxon>
        <taxon>Ameiurus</taxon>
    </lineage>
</organism>
<dbReference type="EMBL" id="JAAGNN010000013">
    <property type="protein sequence ID" value="KAF4081264.1"/>
    <property type="molecule type" value="Genomic_DNA"/>
</dbReference>
<feature type="non-terminal residue" evidence="2">
    <location>
        <position position="1"/>
    </location>
</feature>
<name>A0A7J6AEB0_AMEME</name>
<sequence>AQTRRFAPSPTAAPARGGQPHVGPNTNRKGRHGGVEPPTPRRRLIDEPGARCSPIQLQKEGIKGHPSTQGSLETDSDTGLRPGRERRRRQTRTVVTLRNWHREPPLPSSSGNPDMPRS</sequence>
<reference evidence="2 3" key="1">
    <citation type="submission" date="2020-02" db="EMBL/GenBank/DDBJ databases">
        <title>A chromosome-scale genome assembly of the black bullhead catfish (Ameiurus melas).</title>
        <authorList>
            <person name="Wen M."/>
            <person name="Zham M."/>
            <person name="Cabau C."/>
            <person name="Klopp C."/>
            <person name="Donnadieu C."/>
            <person name="Roques C."/>
            <person name="Bouchez O."/>
            <person name="Lampietro C."/>
            <person name="Jouanno E."/>
            <person name="Herpin A."/>
            <person name="Louis A."/>
            <person name="Berthelot C."/>
            <person name="Parey E."/>
            <person name="Roest-Crollius H."/>
            <person name="Braasch I."/>
            <person name="Postlethwait J."/>
            <person name="Robinson-Rechavi M."/>
            <person name="Echchiki A."/>
            <person name="Begum T."/>
            <person name="Montfort J."/>
            <person name="Schartl M."/>
            <person name="Bobe J."/>
            <person name="Guiguen Y."/>
        </authorList>
    </citation>
    <scope>NUCLEOTIDE SEQUENCE [LARGE SCALE GENOMIC DNA]</scope>
    <source>
        <strain evidence="2">M_S1</strain>
        <tissue evidence="2">Blood</tissue>
    </source>
</reference>
<accession>A0A7J6AEB0</accession>
<comment type="caution">
    <text evidence="2">The sequence shown here is derived from an EMBL/GenBank/DDBJ whole genome shotgun (WGS) entry which is preliminary data.</text>
</comment>
<keyword evidence="3" id="KW-1185">Reference proteome</keyword>